<dbReference type="InterPro" id="IPR029063">
    <property type="entry name" value="SAM-dependent_MTases_sf"/>
</dbReference>
<dbReference type="GO" id="GO:0008168">
    <property type="term" value="F:methyltransferase activity"/>
    <property type="evidence" value="ECO:0007669"/>
    <property type="project" value="UniProtKB-KW"/>
</dbReference>
<gene>
    <name evidence="2" type="ORF">BDK89_1332</name>
</gene>
<dbReference type="AlphaFoldDB" id="A0A4R7HYJ6"/>
<sequence>MVSDGAFDETVAPRYDDDCADMFTPEVLEPTVALLAELAGGRPALEFAVGTGRVALPLADAGIEVHGIELSRAMVAEMRAKPGGDAIPVTIGDMATTRIGGEFGLVYLVFNTITNLLTQNEQVDCFRNAAAHLVPGGCFVIETGVPRIQDLPRGERFLAFDAGDEHGGIDEYDVVGQRLVSHHYRTGDCAGRFSSEHRWAWPAEYDLMARIAGLRLRDRWADWHRSPFTDTSRTHISVWHSTNA</sequence>
<dbReference type="RefSeq" id="WP_424955281.1">
    <property type="nucleotide sequence ID" value="NZ_SOAU01000001.1"/>
</dbReference>
<name>A0A4R7HYJ6_9ACTN</name>
<organism evidence="2 3">
    <name type="scientific">Ilumatobacter fluminis</name>
    <dbReference type="NCBI Taxonomy" id="467091"/>
    <lineage>
        <taxon>Bacteria</taxon>
        <taxon>Bacillati</taxon>
        <taxon>Actinomycetota</taxon>
        <taxon>Acidimicrobiia</taxon>
        <taxon>Acidimicrobiales</taxon>
        <taxon>Ilumatobacteraceae</taxon>
        <taxon>Ilumatobacter</taxon>
    </lineage>
</organism>
<keyword evidence="2" id="KW-0808">Transferase</keyword>
<comment type="caution">
    <text evidence="2">The sequence shown here is derived from an EMBL/GenBank/DDBJ whole genome shotgun (WGS) entry which is preliminary data.</text>
</comment>
<evidence type="ECO:0000259" key="1">
    <source>
        <dbReference type="Pfam" id="PF13649"/>
    </source>
</evidence>
<evidence type="ECO:0000313" key="3">
    <source>
        <dbReference type="Proteomes" id="UP000294558"/>
    </source>
</evidence>
<dbReference type="EMBL" id="SOAU01000001">
    <property type="protein sequence ID" value="TDT15754.1"/>
    <property type="molecule type" value="Genomic_DNA"/>
</dbReference>
<proteinExistence type="predicted"/>
<dbReference type="Proteomes" id="UP000294558">
    <property type="component" value="Unassembled WGS sequence"/>
</dbReference>
<dbReference type="GO" id="GO:0032259">
    <property type="term" value="P:methylation"/>
    <property type="evidence" value="ECO:0007669"/>
    <property type="project" value="UniProtKB-KW"/>
</dbReference>
<keyword evidence="3" id="KW-1185">Reference proteome</keyword>
<keyword evidence="2" id="KW-0489">Methyltransferase</keyword>
<protein>
    <submittedName>
        <fullName evidence="2">Methyltransferase family protein</fullName>
    </submittedName>
</protein>
<dbReference type="InterPro" id="IPR041698">
    <property type="entry name" value="Methyltransf_25"/>
</dbReference>
<accession>A0A4R7HYJ6</accession>
<dbReference type="Pfam" id="PF13649">
    <property type="entry name" value="Methyltransf_25"/>
    <property type="match status" value="1"/>
</dbReference>
<dbReference type="SUPFAM" id="SSF53335">
    <property type="entry name" value="S-adenosyl-L-methionine-dependent methyltransferases"/>
    <property type="match status" value="1"/>
</dbReference>
<dbReference type="Gene3D" id="3.40.50.150">
    <property type="entry name" value="Vaccinia Virus protein VP39"/>
    <property type="match status" value="1"/>
</dbReference>
<feature type="domain" description="Methyltransferase" evidence="1">
    <location>
        <begin position="45"/>
        <end position="137"/>
    </location>
</feature>
<evidence type="ECO:0000313" key="2">
    <source>
        <dbReference type="EMBL" id="TDT15754.1"/>
    </source>
</evidence>
<reference evidence="2 3" key="1">
    <citation type="submission" date="2019-03" db="EMBL/GenBank/DDBJ databases">
        <title>Sequencing the genomes of 1000 actinobacteria strains.</title>
        <authorList>
            <person name="Klenk H.-P."/>
        </authorList>
    </citation>
    <scope>NUCLEOTIDE SEQUENCE [LARGE SCALE GENOMIC DNA]</scope>
    <source>
        <strain evidence="2 3">DSM 18936</strain>
    </source>
</reference>